<evidence type="ECO:0000313" key="3">
    <source>
        <dbReference type="EMBL" id="MBW0551420.1"/>
    </source>
</evidence>
<keyword evidence="4" id="KW-1185">Reference proteome</keyword>
<feature type="transmembrane region" description="Helical" evidence="2">
    <location>
        <begin position="199"/>
        <end position="218"/>
    </location>
</feature>
<evidence type="ECO:0008006" key="5">
    <source>
        <dbReference type="Google" id="ProtNLM"/>
    </source>
</evidence>
<gene>
    <name evidence="3" type="ORF">O181_091135</name>
</gene>
<name>A0A9Q3P7T1_9BASI</name>
<keyword evidence="2" id="KW-1133">Transmembrane helix</keyword>
<feature type="compositionally biased region" description="Polar residues" evidence="1">
    <location>
        <begin position="291"/>
        <end position="304"/>
    </location>
</feature>
<keyword evidence="2" id="KW-0812">Transmembrane</keyword>
<dbReference type="AlphaFoldDB" id="A0A9Q3P7T1"/>
<comment type="caution">
    <text evidence="3">The sequence shown here is derived from an EMBL/GenBank/DDBJ whole genome shotgun (WGS) entry which is preliminary data.</text>
</comment>
<evidence type="ECO:0000313" key="4">
    <source>
        <dbReference type="Proteomes" id="UP000765509"/>
    </source>
</evidence>
<organism evidence="3 4">
    <name type="scientific">Austropuccinia psidii MF-1</name>
    <dbReference type="NCBI Taxonomy" id="1389203"/>
    <lineage>
        <taxon>Eukaryota</taxon>
        <taxon>Fungi</taxon>
        <taxon>Dikarya</taxon>
        <taxon>Basidiomycota</taxon>
        <taxon>Pucciniomycotina</taxon>
        <taxon>Pucciniomycetes</taxon>
        <taxon>Pucciniales</taxon>
        <taxon>Sphaerophragmiaceae</taxon>
        <taxon>Austropuccinia</taxon>
    </lineage>
</organism>
<evidence type="ECO:0000256" key="2">
    <source>
        <dbReference type="SAM" id="Phobius"/>
    </source>
</evidence>
<sequence length="304" mass="33871">MPAWTNHHCQLGLGSTSRVEGAHAMVKLWLQRSTGSLLEGVRALQMEFRKQFIEIIHRISKEMIVHVKNFPPHICAAQLPAPCVCFAQVGVHLLWLPPSFPVGFHSLGVCTTPNHDSLRITLNLSQINSALITPVCGGLTSLDQLLNPSASTCPGFLPLIEPLYSHSSPETMGNFRYNSDAVCSYAPIYLFQHPDYCNLNALLLIFIFLSAYGLLLLANHLDSQSQAKIENRHTNLENLNHQNKQNSSYGESILASSRQINSNDNNLNKLKNKPLKHQSIIEPPKRFPVPLSQNSQVIIDNDQN</sequence>
<dbReference type="Proteomes" id="UP000765509">
    <property type="component" value="Unassembled WGS sequence"/>
</dbReference>
<dbReference type="EMBL" id="AVOT02057279">
    <property type="protein sequence ID" value="MBW0551420.1"/>
    <property type="molecule type" value="Genomic_DNA"/>
</dbReference>
<keyword evidence="2" id="KW-0472">Membrane</keyword>
<accession>A0A9Q3P7T1</accession>
<evidence type="ECO:0000256" key="1">
    <source>
        <dbReference type="SAM" id="MobiDB-lite"/>
    </source>
</evidence>
<dbReference type="OrthoDB" id="2499534at2759"/>
<protein>
    <recommendedName>
        <fullName evidence="5">Protein FAR1-RELATED SEQUENCE</fullName>
    </recommendedName>
</protein>
<reference evidence="3" key="1">
    <citation type="submission" date="2021-03" db="EMBL/GenBank/DDBJ databases">
        <title>Draft genome sequence of rust myrtle Austropuccinia psidii MF-1, a brazilian biotype.</title>
        <authorList>
            <person name="Quecine M.C."/>
            <person name="Pachon D.M.R."/>
            <person name="Bonatelli M.L."/>
            <person name="Correr F.H."/>
            <person name="Franceschini L.M."/>
            <person name="Leite T.F."/>
            <person name="Margarido G.R.A."/>
            <person name="Almeida C.A."/>
            <person name="Ferrarezi J.A."/>
            <person name="Labate C.A."/>
        </authorList>
    </citation>
    <scope>NUCLEOTIDE SEQUENCE</scope>
    <source>
        <strain evidence="3">MF-1</strain>
    </source>
</reference>
<feature type="region of interest" description="Disordered" evidence="1">
    <location>
        <begin position="285"/>
        <end position="304"/>
    </location>
</feature>
<proteinExistence type="predicted"/>